<proteinExistence type="predicted"/>
<dbReference type="PANTHER" id="PTHR28031">
    <property type="entry name" value="PROLINE-RICH PROTEIN HUA1"/>
    <property type="match status" value="1"/>
</dbReference>
<evidence type="ECO:0000313" key="3">
    <source>
        <dbReference type="Proteomes" id="UP000076722"/>
    </source>
</evidence>
<reference evidence="2 3" key="1">
    <citation type="journal article" date="2016" name="Mol. Biol. Evol.">
        <title>Comparative Genomics of Early-Diverging Mushroom-Forming Fungi Provides Insights into the Origins of Lignocellulose Decay Capabilities.</title>
        <authorList>
            <person name="Nagy L.G."/>
            <person name="Riley R."/>
            <person name="Tritt A."/>
            <person name="Adam C."/>
            <person name="Daum C."/>
            <person name="Floudas D."/>
            <person name="Sun H."/>
            <person name="Yadav J.S."/>
            <person name="Pangilinan J."/>
            <person name="Larsson K.H."/>
            <person name="Matsuura K."/>
            <person name="Barry K."/>
            <person name="Labutti K."/>
            <person name="Kuo R."/>
            <person name="Ohm R.A."/>
            <person name="Bhattacharya S.S."/>
            <person name="Shirouzu T."/>
            <person name="Yoshinaga Y."/>
            <person name="Martin F.M."/>
            <person name="Grigoriev I.V."/>
            <person name="Hibbett D.S."/>
        </authorList>
    </citation>
    <scope>NUCLEOTIDE SEQUENCE [LARGE SCALE GENOMIC DNA]</scope>
    <source>
        <strain evidence="2 3">HHB9708</strain>
    </source>
</reference>
<dbReference type="InterPro" id="IPR038910">
    <property type="entry name" value="Hua1-like"/>
</dbReference>
<sequence>MSVAAESSTNPFRNPPNRGQSHLSPQSTGMSNASTAAPSFRTQDPNPPAVQVPESDGDALNEELPPAYTPGPDVFEGEQSIDFGPARPFQPPPRPPPQNMGYLSPQGTGRSGYAPPPMPPPQHPSRTGGSFRSSSSSGYLPPPGRPSTSNSQRPLSATSSSLYAPPPGAPLPASSSSPNPIYAPPPGLPPSRPAESSPSSSSRATNDQNDGRPTTNPQPGHPLLRNGKVLVYPAGYTCHKCNNTGYKSFDPTHPCSKCWDRYSKPYEGALLYAPWNPSDRDARSNFQRPLPTFRAPPPLSSSASYAPPPPVPSPMGMGAAPWQSQPSLLSPGSRGMFGPSSPPVAYTNRPPPGALVVQPGDPRIGGTLCWRCNGSGLVSFLIFDEETCPACNGVGRLM</sequence>
<dbReference type="OrthoDB" id="2405700at2759"/>
<feature type="compositionally biased region" description="Pro residues" evidence="1">
    <location>
        <begin position="88"/>
        <end position="98"/>
    </location>
</feature>
<feature type="region of interest" description="Disordered" evidence="1">
    <location>
        <begin position="1"/>
        <end position="225"/>
    </location>
</feature>
<dbReference type="PANTHER" id="PTHR28031:SF1">
    <property type="entry name" value="PROLINE-RICH PROTEIN HUA1"/>
    <property type="match status" value="1"/>
</dbReference>
<dbReference type="AlphaFoldDB" id="A0A164W9Z3"/>
<feature type="compositionally biased region" description="Low complexity" evidence="1">
    <location>
        <begin position="193"/>
        <end position="204"/>
    </location>
</feature>
<dbReference type="STRING" id="1314777.A0A164W9Z3"/>
<feature type="region of interest" description="Disordered" evidence="1">
    <location>
        <begin position="277"/>
        <end position="321"/>
    </location>
</feature>
<feature type="compositionally biased region" description="Low complexity" evidence="1">
    <location>
        <begin position="124"/>
        <end position="139"/>
    </location>
</feature>
<feature type="compositionally biased region" description="Low complexity" evidence="1">
    <location>
        <begin position="171"/>
        <end position="180"/>
    </location>
</feature>
<organism evidence="2 3">
    <name type="scientific">Sistotremastrum niveocremeum HHB9708</name>
    <dbReference type="NCBI Taxonomy" id="1314777"/>
    <lineage>
        <taxon>Eukaryota</taxon>
        <taxon>Fungi</taxon>
        <taxon>Dikarya</taxon>
        <taxon>Basidiomycota</taxon>
        <taxon>Agaricomycotina</taxon>
        <taxon>Agaricomycetes</taxon>
        <taxon>Sistotremastrales</taxon>
        <taxon>Sistotremastraceae</taxon>
        <taxon>Sertulicium</taxon>
        <taxon>Sertulicium niveocremeum</taxon>
    </lineage>
</organism>
<feature type="compositionally biased region" description="Polar residues" evidence="1">
    <location>
        <begin position="1"/>
        <end position="44"/>
    </location>
</feature>
<feature type="compositionally biased region" description="Pro residues" evidence="1">
    <location>
        <begin position="181"/>
        <end position="192"/>
    </location>
</feature>
<feature type="compositionally biased region" description="Polar residues" evidence="1">
    <location>
        <begin position="148"/>
        <end position="158"/>
    </location>
</feature>
<keyword evidence="3" id="KW-1185">Reference proteome</keyword>
<dbReference type="Gene3D" id="6.20.20.10">
    <property type="match status" value="1"/>
</dbReference>
<dbReference type="Proteomes" id="UP000076722">
    <property type="component" value="Unassembled WGS sequence"/>
</dbReference>
<dbReference type="GO" id="GO:0005737">
    <property type="term" value="C:cytoplasm"/>
    <property type="evidence" value="ECO:0007669"/>
    <property type="project" value="TreeGrafter"/>
</dbReference>
<protein>
    <submittedName>
        <fullName evidence="2">Uncharacterized protein</fullName>
    </submittedName>
</protein>
<accession>A0A164W9Z3</accession>
<gene>
    <name evidence="2" type="ORF">SISNIDRAFT_484397</name>
</gene>
<evidence type="ECO:0000256" key="1">
    <source>
        <dbReference type="SAM" id="MobiDB-lite"/>
    </source>
</evidence>
<evidence type="ECO:0000313" key="2">
    <source>
        <dbReference type="EMBL" id="KZS94871.1"/>
    </source>
</evidence>
<feature type="compositionally biased region" description="Polar residues" evidence="1">
    <location>
        <begin position="205"/>
        <end position="218"/>
    </location>
</feature>
<dbReference type="EMBL" id="KV419403">
    <property type="protein sequence ID" value="KZS94871.1"/>
    <property type="molecule type" value="Genomic_DNA"/>
</dbReference>
<name>A0A164W9Z3_9AGAM</name>
<feature type="compositionally biased region" description="Pro residues" evidence="1">
    <location>
        <begin position="114"/>
        <end position="123"/>
    </location>
</feature>